<accession>A0A2N5Y3W2</accession>
<reference evidence="4" key="1">
    <citation type="submission" date="2017-11" db="EMBL/GenBank/DDBJ databases">
        <title>The draft genome sequence of Chromatocurvus sp. F02.</title>
        <authorList>
            <person name="Du Z.-J."/>
            <person name="Chang Y.-Q."/>
        </authorList>
    </citation>
    <scope>NUCLEOTIDE SEQUENCE [LARGE SCALE GENOMIC DNA]</scope>
    <source>
        <strain evidence="4">F02</strain>
    </source>
</reference>
<dbReference type="InterPro" id="IPR000073">
    <property type="entry name" value="AB_hydrolase_1"/>
</dbReference>
<keyword evidence="1 3" id="KW-0378">Hydrolase</keyword>
<organism evidence="3 4">
    <name type="scientific">Kineobactrum sediminis</name>
    <dbReference type="NCBI Taxonomy" id="1905677"/>
    <lineage>
        <taxon>Bacteria</taxon>
        <taxon>Pseudomonadati</taxon>
        <taxon>Pseudomonadota</taxon>
        <taxon>Gammaproteobacteria</taxon>
        <taxon>Cellvibrionales</taxon>
        <taxon>Halieaceae</taxon>
        <taxon>Kineobactrum</taxon>
    </lineage>
</organism>
<sequence>MMDWTHHHATINGIRMHYVEQGQGMPVVLCHGFPHLWFSWHRQISALAAAGYRVIAPDMRGMGQTEAPTAVEAYDIDHITADLLGLLDHIGESRAVFAGLDFGAFAIYDLALRHPQRVIAVIGLENPAAPHNPDEPPLREYRRMGEEHFLHIEYFREPPRADVELAAQPRRFLHKVFHTLSGACNYFDMFRHPPGTSYIDAMEEPPALPWPWLSELELEFFVSEYSRSGFTGGLNWYRSFDLKWAQRKPFEGVQSAVPAYFLGSEHDVDLEGFHGEDPIGQMRGIFPDLRQVRMIPGAGHMVQLEASAEVNEILLGYLADISQRDRSVGSDQAFD</sequence>
<dbReference type="Proteomes" id="UP000234845">
    <property type="component" value="Unassembled WGS sequence"/>
</dbReference>
<dbReference type="AlphaFoldDB" id="A0A2N5Y3W2"/>
<dbReference type="InterPro" id="IPR029058">
    <property type="entry name" value="AB_hydrolase_fold"/>
</dbReference>
<dbReference type="PRINTS" id="PR00412">
    <property type="entry name" value="EPOXHYDRLASE"/>
</dbReference>
<keyword evidence="4" id="KW-1185">Reference proteome</keyword>
<dbReference type="OrthoDB" id="9780765at2"/>
<dbReference type="InterPro" id="IPR000639">
    <property type="entry name" value="Epox_hydrolase-like"/>
</dbReference>
<name>A0A2N5Y3W2_9GAMM</name>
<evidence type="ECO:0000313" key="3">
    <source>
        <dbReference type="EMBL" id="PLW83072.1"/>
    </source>
</evidence>
<evidence type="ECO:0000259" key="2">
    <source>
        <dbReference type="Pfam" id="PF00561"/>
    </source>
</evidence>
<dbReference type="PRINTS" id="PR00111">
    <property type="entry name" value="ABHYDROLASE"/>
</dbReference>
<evidence type="ECO:0000313" key="4">
    <source>
        <dbReference type="Proteomes" id="UP000234845"/>
    </source>
</evidence>
<dbReference type="SUPFAM" id="SSF53474">
    <property type="entry name" value="alpha/beta-Hydrolases"/>
    <property type="match status" value="1"/>
</dbReference>
<protein>
    <submittedName>
        <fullName evidence="3">Hydrolase</fullName>
    </submittedName>
</protein>
<proteinExistence type="predicted"/>
<dbReference type="EMBL" id="PKLZ01000003">
    <property type="protein sequence ID" value="PLW83072.1"/>
    <property type="molecule type" value="Genomic_DNA"/>
</dbReference>
<feature type="domain" description="AB hydrolase-1" evidence="2">
    <location>
        <begin position="26"/>
        <end position="137"/>
    </location>
</feature>
<evidence type="ECO:0000256" key="1">
    <source>
        <dbReference type="ARBA" id="ARBA00022801"/>
    </source>
</evidence>
<dbReference type="Pfam" id="PF00561">
    <property type="entry name" value="Abhydrolase_1"/>
    <property type="match status" value="1"/>
</dbReference>
<dbReference type="PANTHER" id="PTHR43329">
    <property type="entry name" value="EPOXIDE HYDROLASE"/>
    <property type="match status" value="1"/>
</dbReference>
<dbReference type="GO" id="GO:0016787">
    <property type="term" value="F:hydrolase activity"/>
    <property type="evidence" value="ECO:0007669"/>
    <property type="project" value="UniProtKB-KW"/>
</dbReference>
<dbReference type="Gene3D" id="3.40.50.1820">
    <property type="entry name" value="alpha/beta hydrolase"/>
    <property type="match status" value="1"/>
</dbReference>
<comment type="caution">
    <text evidence="3">The sequence shown here is derived from an EMBL/GenBank/DDBJ whole genome shotgun (WGS) entry which is preliminary data.</text>
</comment>
<dbReference type="RefSeq" id="WP_101520673.1">
    <property type="nucleotide sequence ID" value="NZ_PKLZ01000003.1"/>
</dbReference>
<gene>
    <name evidence="3" type="ORF">CWI75_06520</name>
</gene>